<dbReference type="GO" id="GO:0004534">
    <property type="term" value="F:5'-3' RNA exonuclease activity"/>
    <property type="evidence" value="ECO:0007669"/>
    <property type="project" value="TreeGrafter"/>
</dbReference>
<reference evidence="7" key="2">
    <citation type="submission" date="2021-02" db="EMBL/GenBank/DDBJ databases">
        <authorList>
            <person name="Kimball J.A."/>
            <person name="Haas M.W."/>
            <person name="Macchietto M."/>
            <person name="Kono T."/>
            <person name="Duquette J."/>
            <person name="Shao M."/>
        </authorList>
    </citation>
    <scope>NUCLEOTIDE SEQUENCE</scope>
    <source>
        <tissue evidence="7">Fresh leaf tissue</tissue>
    </source>
</reference>
<dbReference type="Pfam" id="PF17846">
    <property type="entry name" value="XRN_M"/>
    <property type="match status" value="1"/>
</dbReference>
<gene>
    <name evidence="7" type="ORF">GUJ93_ZPchr0011g28753</name>
</gene>
<reference evidence="7" key="1">
    <citation type="journal article" date="2021" name="bioRxiv">
        <title>Whole Genome Assembly and Annotation of Northern Wild Rice, Zizania palustris L., Supports a Whole Genome Duplication in the Zizania Genus.</title>
        <authorList>
            <person name="Haas M."/>
            <person name="Kono T."/>
            <person name="Macchietto M."/>
            <person name="Millas R."/>
            <person name="McGilp L."/>
            <person name="Shao M."/>
            <person name="Duquette J."/>
            <person name="Hirsch C.N."/>
            <person name="Kimball J."/>
        </authorList>
    </citation>
    <scope>NUCLEOTIDE SEQUENCE</scope>
    <source>
        <tissue evidence="7">Fresh leaf tissue</tissue>
    </source>
</reference>
<feature type="domain" description="Xrn1 N-terminal" evidence="5">
    <location>
        <begin position="1"/>
        <end position="248"/>
    </location>
</feature>
<accession>A0A8J6BP25</accession>
<feature type="compositionally biased region" description="Basic and acidic residues" evidence="4">
    <location>
        <begin position="759"/>
        <end position="768"/>
    </location>
</feature>
<feature type="region of interest" description="Disordered" evidence="4">
    <location>
        <begin position="716"/>
        <end position="768"/>
    </location>
</feature>
<proteinExistence type="predicted"/>
<name>A0A8J6BP25_ZIZPA</name>
<dbReference type="PANTHER" id="PTHR12341:SF62">
    <property type="entry name" value="5'-3' EXORIBONUCLEASE 3-LIKE"/>
    <property type="match status" value="1"/>
</dbReference>
<evidence type="ECO:0000313" key="7">
    <source>
        <dbReference type="EMBL" id="KAG8089006.1"/>
    </source>
</evidence>
<comment type="caution">
    <text evidence="7">The sequence shown here is derived from an EMBL/GenBank/DDBJ whole genome shotgun (WGS) entry which is preliminary data.</text>
</comment>
<feature type="domain" description="Xrn1 helical" evidence="6">
    <location>
        <begin position="302"/>
        <end position="508"/>
    </location>
</feature>
<dbReference type="AlphaFoldDB" id="A0A8J6BP25"/>
<keyword evidence="1" id="KW-0540">Nuclease</keyword>
<dbReference type="GO" id="GO:0005634">
    <property type="term" value="C:nucleus"/>
    <property type="evidence" value="ECO:0007669"/>
    <property type="project" value="TreeGrafter"/>
</dbReference>
<evidence type="ECO:0000256" key="4">
    <source>
        <dbReference type="SAM" id="MobiDB-lite"/>
    </source>
</evidence>
<dbReference type="GO" id="GO:0003723">
    <property type="term" value="F:RNA binding"/>
    <property type="evidence" value="ECO:0007669"/>
    <property type="project" value="TreeGrafter"/>
</dbReference>
<dbReference type="InterPro" id="IPR027073">
    <property type="entry name" value="5_3_exoribonuclease"/>
</dbReference>
<keyword evidence="3" id="KW-0269">Exonuclease</keyword>
<dbReference type="GO" id="GO:0000956">
    <property type="term" value="P:nuclear-transcribed mRNA catabolic process"/>
    <property type="evidence" value="ECO:0007669"/>
    <property type="project" value="TreeGrafter"/>
</dbReference>
<organism evidence="7 8">
    <name type="scientific">Zizania palustris</name>
    <name type="common">Northern wild rice</name>
    <dbReference type="NCBI Taxonomy" id="103762"/>
    <lineage>
        <taxon>Eukaryota</taxon>
        <taxon>Viridiplantae</taxon>
        <taxon>Streptophyta</taxon>
        <taxon>Embryophyta</taxon>
        <taxon>Tracheophyta</taxon>
        <taxon>Spermatophyta</taxon>
        <taxon>Magnoliopsida</taxon>
        <taxon>Liliopsida</taxon>
        <taxon>Poales</taxon>
        <taxon>Poaceae</taxon>
        <taxon>BOP clade</taxon>
        <taxon>Oryzoideae</taxon>
        <taxon>Oryzeae</taxon>
        <taxon>Zizaniinae</taxon>
        <taxon>Zizania</taxon>
    </lineage>
</organism>
<evidence type="ECO:0000256" key="1">
    <source>
        <dbReference type="ARBA" id="ARBA00022722"/>
    </source>
</evidence>
<dbReference type="PANTHER" id="PTHR12341">
    <property type="entry name" value="5'-&gt;3' EXORIBONUCLEASE"/>
    <property type="match status" value="1"/>
</dbReference>
<dbReference type="CDD" id="cd18673">
    <property type="entry name" value="PIN_XRN1-2-like"/>
    <property type="match status" value="1"/>
</dbReference>
<evidence type="ECO:0000313" key="8">
    <source>
        <dbReference type="Proteomes" id="UP000729402"/>
    </source>
</evidence>
<dbReference type="InterPro" id="IPR041412">
    <property type="entry name" value="Xrn1_helical"/>
</dbReference>
<keyword evidence="8" id="KW-1185">Reference proteome</keyword>
<dbReference type="InterPro" id="IPR004859">
    <property type="entry name" value="Xrn1_N"/>
</dbReference>
<dbReference type="Proteomes" id="UP000729402">
    <property type="component" value="Unassembled WGS sequence"/>
</dbReference>
<feature type="region of interest" description="Disordered" evidence="4">
    <location>
        <begin position="135"/>
        <end position="154"/>
    </location>
</feature>
<evidence type="ECO:0000256" key="3">
    <source>
        <dbReference type="ARBA" id="ARBA00022839"/>
    </source>
</evidence>
<evidence type="ECO:0000259" key="6">
    <source>
        <dbReference type="Pfam" id="PF17846"/>
    </source>
</evidence>
<evidence type="ECO:0000259" key="5">
    <source>
        <dbReference type="Pfam" id="PF03159"/>
    </source>
</evidence>
<evidence type="ECO:0000256" key="2">
    <source>
        <dbReference type="ARBA" id="ARBA00022801"/>
    </source>
</evidence>
<dbReference type="EMBL" id="JAAALK010000081">
    <property type="protein sequence ID" value="KAG8089006.1"/>
    <property type="molecule type" value="Genomic_DNA"/>
</dbReference>
<sequence length="768" mass="87224">MGMPSFYKWLVGKYPAIVSPAMEHDDDATRSNDGIYHNFYLDMNCVIHPCFHPEDDQVCPPMTLDEVFHSMFDYIDRLFRIVRPTSLLYLAVDGVAPRAKMNQQRARRFKNAKDAKDAEIEENLLRDKFRAEGKEVLPREEASPSSEVSDPNVITPGTEFMEKLSEALKYYVRARLSTDPGWKDIKVIISDANVPGEGEHKIMAFIRAQRSREGYDPNTRHCLYGLDADLIMLALASHEVHFSILREDVPLRNQQLNCVPIPEKFSSTTHEPVKLKYQFLNVWVLREYLELEMNIPNPVLKTDIERLIDDFVFILLLTGNDFVPQIPSLSIHEGAVDLLIEVYKTSFNKMGGYIVDTDKVKHKHAAYLKLSRLEKFFHELSLYEEKIFVKRYDLRESYQRKIQRQARESAWNERNSENLEEYLDDPVLMAMSFQTQERNSACSTEQTDITMNTLELRRNLKDVLRNKQDLIKSGACKRDKIRLGLPGWKARFYKEKFGAETSEEIGKLQNDMVHEMRRNTFRQEKIFMKKSNALAKNEVFAQTSGSLQKFPIDPATSEMGGFLSSDDDDCLGNVFILSAMENLQDVENGDAMSAMFFNPEKVNPATRLLHNVQVPDKTVTEADISARPLWHTYPGTRPAVYCPHQHGCRPENLWKPRSPAPPLEDVIKAAGTGRTGLGRGNAPAAETQLPWSNRYGRGRGGATVGHTMPRQWGGVYGRGAVDNMPRVQAGGSSSRFDSGGGSSSYSLRPAWRQPGPWGRDGRDGGGLA</sequence>
<protein>
    <submittedName>
        <fullName evidence="7">Uncharacterized protein</fullName>
    </submittedName>
</protein>
<dbReference type="OrthoDB" id="372487at2759"/>
<dbReference type="Pfam" id="PF03159">
    <property type="entry name" value="XRN_N"/>
    <property type="match status" value="1"/>
</dbReference>
<keyword evidence="2" id="KW-0378">Hydrolase</keyword>